<proteinExistence type="predicted"/>
<feature type="compositionally biased region" description="Acidic residues" evidence="1">
    <location>
        <begin position="286"/>
        <end position="300"/>
    </location>
</feature>
<feature type="compositionally biased region" description="Basic and acidic residues" evidence="1">
    <location>
        <begin position="301"/>
        <end position="313"/>
    </location>
</feature>
<dbReference type="AlphaFoldDB" id="A0AA86SR26"/>
<sequence>MSTSNVLAQLHLQDGEIRANRSGTVTEFDLTNNTLHYNLPLSISIHNPNKFVGIYYDYVEANASYHDVELSSQTFGTFFQPHNNDLPDGPYQAKNPQVYRRQGSLKQLATKTARKSVLAINGMTKPHKFRSEPEALQLVSCLVPSNHDALHRLNHTPPQLALAPKITVRTIRQLEPNRHEELHVDGKSPEGVLPVESGSLVGGEWHHALALEEGTDEGGVFGVLEEGLQCLGGESNILVKSERIDMVVVDAEPAVGVADGDVDGEVVVERVVGEREAREGGLGGVEFEDVGANDEPEEEHDNGGDDDQGREYLADEAQDAVEDAPAAAAQAPAPPAPAGRAAVVFPRRRRRNGRAVFKSGHVDVRGGEPNALVERVGVNSVVVDLEFLVRVSCCDVEYEVVAKGGVGGVVELRELGVGNVESEGAGCDDDDDV</sequence>
<feature type="region of interest" description="Disordered" evidence="1">
    <location>
        <begin position="278"/>
        <end position="341"/>
    </location>
</feature>
<evidence type="ECO:0000256" key="1">
    <source>
        <dbReference type="SAM" id="MobiDB-lite"/>
    </source>
</evidence>
<gene>
    <name evidence="2" type="ORF">AYBTSS11_LOCUS21074</name>
</gene>
<evidence type="ECO:0000313" key="3">
    <source>
        <dbReference type="Proteomes" id="UP001189624"/>
    </source>
</evidence>
<protein>
    <recommendedName>
        <fullName evidence="4">Late embryogenesis abundant protein LEA-2 subgroup domain-containing protein</fullName>
    </recommendedName>
</protein>
<evidence type="ECO:0000313" key="2">
    <source>
        <dbReference type="EMBL" id="CAJ1967241.1"/>
    </source>
</evidence>
<dbReference type="Gramene" id="rna-AYBTSS11_LOCUS21074">
    <property type="protein sequence ID" value="CAJ1967241.1"/>
    <property type="gene ID" value="gene-AYBTSS11_LOCUS21074"/>
</dbReference>
<organism evidence="2 3">
    <name type="scientific">Sphenostylis stenocarpa</name>
    <dbReference type="NCBI Taxonomy" id="92480"/>
    <lineage>
        <taxon>Eukaryota</taxon>
        <taxon>Viridiplantae</taxon>
        <taxon>Streptophyta</taxon>
        <taxon>Embryophyta</taxon>
        <taxon>Tracheophyta</taxon>
        <taxon>Spermatophyta</taxon>
        <taxon>Magnoliopsida</taxon>
        <taxon>eudicotyledons</taxon>
        <taxon>Gunneridae</taxon>
        <taxon>Pentapetalae</taxon>
        <taxon>rosids</taxon>
        <taxon>fabids</taxon>
        <taxon>Fabales</taxon>
        <taxon>Fabaceae</taxon>
        <taxon>Papilionoideae</taxon>
        <taxon>50 kb inversion clade</taxon>
        <taxon>NPAAA clade</taxon>
        <taxon>indigoferoid/millettioid clade</taxon>
        <taxon>Phaseoleae</taxon>
        <taxon>Sphenostylis</taxon>
    </lineage>
</organism>
<accession>A0AA86SR26</accession>
<keyword evidence="3" id="KW-1185">Reference proteome</keyword>
<dbReference type="EMBL" id="OY731404">
    <property type="protein sequence ID" value="CAJ1967241.1"/>
    <property type="molecule type" value="Genomic_DNA"/>
</dbReference>
<dbReference type="Proteomes" id="UP001189624">
    <property type="component" value="Chromosome 7"/>
</dbReference>
<evidence type="ECO:0008006" key="4">
    <source>
        <dbReference type="Google" id="ProtNLM"/>
    </source>
</evidence>
<name>A0AA86SR26_9FABA</name>
<reference evidence="2" key="1">
    <citation type="submission" date="2023-10" db="EMBL/GenBank/DDBJ databases">
        <authorList>
            <person name="Domelevo Entfellner J.-B."/>
        </authorList>
    </citation>
    <scope>NUCLEOTIDE SEQUENCE</scope>
</reference>